<organism evidence="9 10">
    <name type="scientific">Azoarcus indigens</name>
    <dbReference type="NCBI Taxonomy" id="29545"/>
    <lineage>
        <taxon>Bacteria</taxon>
        <taxon>Pseudomonadati</taxon>
        <taxon>Pseudomonadota</taxon>
        <taxon>Betaproteobacteria</taxon>
        <taxon>Rhodocyclales</taxon>
        <taxon>Zoogloeaceae</taxon>
        <taxon>Azoarcus</taxon>
    </lineage>
</organism>
<dbReference type="SUPFAM" id="SSF48317">
    <property type="entry name" value="Acid phosphatase/Vanadium-dependent haloperoxidase"/>
    <property type="match status" value="1"/>
</dbReference>
<keyword evidence="5 7" id="KW-1133">Transmembrane helix</keyword>
<keyword evidence="4" id="KW-0378">Hydrolase</keyword>
<evidence type="ECO:0000256" key="7">
    <source>
        <dbReference type="SAM" id="Phobius"/>
    </source>
</evidence>
<comment type="subcellular location">
    <subcellularLocation>
        <location evidence="1">Cell membrane</location>
        <topology evidence="1">Multi-pass membrane protein</topology>
    </subcellularLocation>
</comment>
<dbReference type="CDD" id="cd01610">
    <property type="entry name" value="PAP2_like"/>
    <property type="match status" value="1"/>
</dbReference>
<evidence type="ECO:0000256" key="1">
    <source>
        <dbReference type="ARBA" id="ARBA00004651"/>
    </source>
</evidence>
<keyword evidence="10" id="KW-1185">Reference proteome</keyword>
<dbReference type="PANTHER" id="PTHR14969:SF62">
    <property type="entry name" value="DECAPRENYLPHOSPHORYL-5-PHOSPHORIBOSE PHOSPHATASE RV3807C-RELATED"/>
    <property type="match status" value="1"/>
</dbReference>
<feature type="transmembrane region" description="Helical" evidence="7">
    <location>
        <begin position="160"/>
        <end position="179"/>
    </location>
</feature>
<keyword evidence="3 7" id="KW-0812">Transmembrane</keyword>
<feature type="transmembrane region" description="Helical" evidence="7">
    <location>
        <begin position="120"/>
        <end position="148"/>
    </location>
</feature>
<dbReference type="InterPro" id="IPR000326">
    <property type="entry name" value="PAP2/HPO"/>
</dbReference>
<dbReference type="Gene3D" id="1.20.144.10">
    <property type="entry name" value="Phosphatidic acid phosphatase type 2/haloperoxidase"/>
    <property type="match status" value="1"/>
</dbReference>
<dbReference type="RefSeq" id="WP_133589151.1">
    <property type="nucleotide sequence ID" value="NZ_SNVV01000003.1"/>
</dbReference>
<reference evidence="9 10" key="1">
    <citation type="submission" date="2019-03" db="EMBL/GenBank/DDBJ databases">
        <title>Genomic Encyclopedia of Type Strains, Phase IV (KMG-IV): sequencing the most valuable type-strain genomes for metagenomic binning, comparative biology and taxonomic classification.</title>
        <authorList>
            <person name="Goeker M."/>
        </authorList>
    </citation>
    <scope>NUCLEOTIDE SEQUENCE [LARGE SCALE GENOMIC DNA]</scope>
    <source>
        <strain evidence="9 10">DSM 12121</strain>
    </source>
</reference>
<dbReference type="Proteomes" id="UP000295129">
    <property type="component" value="Unassembled WGS sequence"/>
</dbReference>
<evidence type="ECO:0000256" key="5">
    <source>
        <dbReference type="ARBA" id="ARBA00022989"/>
    </source>
</evidence>
<evidence type="ECO:0000256" key="3">
    <source>
        <dbReference type="ARBA" id="ARBA00022692"/>
    </source>
</evidence>
<dbReference type="SMART" id="SM00014">
    <property type="entry name" value="acidPPc"/>
    <property type="match status" value="1"/>
</dbReference>
<dbReference type="Pfam" id="PF01569">
    <property type="entry name" value="PAP2"/>
    <property type="match status" value="1"/>
</dbReference>
<evidence type="ECO:0000256" key="6">
    <source>
        <dbReference type="ARBA" id="ARBA00023136"/>
    </source>
</evidence>
<feature type="domain" description="Phosphatidic acid phosphatase type 2/haloperoxidase" evidence="8">
    <location>
        <begin position="64"/>
        <end position="175"/>
    </location>
</feature>
<dbReference type="EMBL" id="SNVV01000003">
    <property type="protein sequence ID" value="TDN55875.1"/>
    <property type="molecule type" value="Genomic_DNA"/>
</dbReference>
<dbReference type="AlphaFoldDB" id="A0A4R6ECJ8"/>
<evidence type="ECO:0000313" key="9">
    <source>
        <dbReference type="EMBL" id="TDN55875.1"/>
    </source>
</evidence>
<name>A0A4R6ECJ8_9RHOO</name>
<dbReference type="OrthoDB" id="9801622at2"/>
<dbReference type="GO" id="GO:0016787">
    <property type="term" value="F:hydrolase activity"/>
    <property type="evidence" value="ECO:0007669"/>
    <property type="project" value="UniProtKB-KW"/>
</dbReference>
<comment type="caution">
    <text evidence="9">The sequence shown here is derived from an EMBL/GenBank/DDBJ whole genome shotgun (WGS) entry which is preliminary data.</text>
</comment>
<keyword evidence="2" id="KW-1003">Cell membrane</keyword>
<feature type="transmembrane region" description="Helical" evidence="7">
    <location>
        <begin position="67"/>
        <end position="84"/>
    </location>
</feature>
<protein>
    <submittedName>
        <fullName evidence="9">Undecaprenyl-diphosphatase</fullName>
    </submittedName>
</protein>
<evidence type="ECO:0000313" key="10">
    <source>
        <dbReference type="Proteomes" id="UP000295129"/>
    </source>
</evidence>
<evidence type="ECO:0000256" key="2">
    <source>
        <dbReference type="ARBA" id="ARBA00022475"/>
    </source>
</evidence>
<proteinExistence type="predicted"/>
<keyword evidence="6 7" id="KW-0472">Membrane</keyword>
<dbReference type="InterPro" id="IPR036938">
    <property type="entry name" value="PAP2/HPO_sf"/>
</dbReference>
<evidence type="ECO:0000259" key="8">
    <source>
        <dbReference type="SMART" id="SM00014"/>
    </source>
</evidence>
<dbReference type="PANTHER" id="PTHR14969">
    <property type="entry name" value="SPHINGOSINE-1-PHOSPHATE PHOSPHOHYDROLASE"/>
    <property type="match status" value="1"/>
</dbReference>
<gene>
    <name evidence="9" type="ORF">C7389_103213</name>
</gene>
<evidence type="ECO:0000256" key="4">
    <source>
        <dbReference type="ARBA" id="ARBA00022801"/>
    </source>
</evidence>
<accession>A0A4R6ECJ8</accession>
<dbReference type="GO" id="GO:0005886">
    <property type="term" value="C:plasma membrane"/>
    <property type="evidence" value="ECO:0007669"/>
    <property type="project" value="UniProtKB-SubCell"/>
</dbReference>
<sequence>MRPDSLERVGRLLAIDGACVVALNRVLAYRPCLWLARAVSRMGDGELWGALILGLLLLPGQTGVRCALHMGAVALVGVALYLLIKRRAGRPRPCVRLAGLTVCARPLDEFSFPSGHTMHAVAFAVIAFAYFPLLGGALAGFAVLTAVVRVVLGLHYPSDVLAGSALGATLATLSLALVLPA</sequence>